<dbReference type="Proteomes" id="UP000325286">
    <property type="component" value="Chromosome"/>
</dbReference>
<feature type="region of interest" description="Disordered" evidence="1">
    <location>
        <begin position="1"/>
        <end position="25"/>
    </location>
</feature>
<evidence type="ECO:0000256" key="1">
    <source>
        <dbReference type="SAM" id="MobiDB-lite"/>
    </source>
</evidence>
<dbReference type="AlphaFoldDB" id="A0A5B9QZG7"/>
<name>A0A5B9QZG7_9BACT</name>
<protein>
    <submittedName>
        <fullName evidence="2">Uncharacterized protein</fullName>
    </submittedName>
</protein>
<evidence type="ECO:0000313" key="3">
    <source>
        <dbReference type="Proteomes" id="UP000325286"/>
    </source>
</evidence>
<dbReference type="EMBL" id="CP042914">
    <property type="protein sequence ID" value="QEG39391.1"/>
    <property type="molecule type" value="Genomic_DNA"/>
</dbReference>
<dbReference type="KEGG" id="rul:UC8_13680"/>
<dbReference type="RefSeq" id="WP_068138872.1">
    <property type="nucleotide sequence ID" value="NZ_CP042914.1"/>
</dbReference>
<keyword evidence="3" id="KW-1185">Reference proteome</keyword>
<proteinExistence type="predicted"/>
<sequence>MPKTKRPSTRSERKAKQPTRLPQRFEPKFLEQADGRQVAVREIKKRLNVLMADVGADSYQKELLVRRAIFISVQLETMEVNAAEGGMFDMGVYTQAVNALSGLLTKLGMEKSAPDVVDLSDYLKTSGAKR</sequence>
<dbReference type="OrthoDB" id="286948at2"/>
<evidence type="ECO:0000313" key="2">
    <source>
        <dbReference type="EMBL" id="QEG39391.1"/>
    </source>
</evidence>
<accession>A0A5B9QZG7</accession>
<gene>
    <name evidence="2" type="ORF">UC8_13680</name>
</gene>
<organism evidence="2 3">
    <name type="scientific">Roseimaritima ulvae</name>
    <dbReference type="NCBI Taxonomy" id="980254"/>
    <lineage>
        <taxon>Bacteria</taxon>
        <taxon>Pseudomonadati</taxon>
        <taxon>Planctomycetota</taxon>
        <taxon>Planctomycetia</taxon>
        <taxon>Pirellulales</taxon>
        <taxon>Pirellulaceae</taxon>
        <taxon>Roseimaritima</taxon>
    </lineage>
</organism>
<reference evidence="2 3" key="1">
    <citation type="submission" date="2019-08" db="EMBL/GenBank/DDBJ databases">
        <title>Deep-cultivation of Planctomycetes and their phenomic and genomic characterization uncovers novel biology.</title>
        <authorList>
            <person name="Wiegand S."/>
            <person name="Jogler M."/>
            <person name="Boedeker C."/>
            <person name="Pinto D."/>
            <person name="Vollmers J."/>
            <person name="Rivas-Marin E."/>
            <person name="Kohn T."/>
            <person name="Peeters S.H."/>
            <person name="Heuer A."/>
            <person name="Rast P."/>
            <person name="Oberbeckmann S."/>
            <person name="Bunk B."/>
            <person name="Jeske O."/>
            <person name="Meyerdierks A."/>
            <person name="Storesund J.E."/>
            <person name="Kallscheuer N."/>
            <person name="Luecker S."/>
            <person name="Lage O.M."/>
            <person name="Pohl T."/>
            <person name="Merkel B.J."/>
            <person name="Hornburger P."/>
            <person name="Mueller R.-W."/>
            <person name="Bruemmer F."/>
            <person name="Labrenz M."/>
            <person name="Spormann A.M."/>
            <person name="Op den Camp H."/>
            <person name="Overmann J."/>
            <person name="Amann R."/>
            <person name="Jetten M.S.M."/>
            <person name="Mascher T."/>
            <person name="Medema M.H."/>
            <person name="Devos D.P."/>
            <person name="Kaster A.-K."/>
            <person name="Ovreas L."/>
            <person name="Rohde M."/>
            <person name="Galperin M.Y."/>
            <person name="Jogler C."/>
        </authorList>
    </citation>
    <scope>NUCLEOTIDE SEQUENCE [LARGE SCALE GENOMIC DNA]</scope>
    <source>
        <strain evidence="2 3">UC8</strain>
    </source>
</reference>